<name>A0A518HJR9_9BACT</name>
<evidence type="ECO:0000256" key="1">
    <source>
        <dbReference type="SAM" id="MobiDB-lite"/>
    </source>
</evidence>
<dbReference type="EMBL" id="CP037423">
    <property type="protein sequence ID" value="QDV41092.1"/>
    <property type="molecule type" value="Genomic_DNA"/>
</dbReference>
<feature type="region of interest" description="Disordered" evidence="1">
    <location>
        <begin position="1"/>
        <end position="32"/>
    </location>
</feature>
<gene>
    <name evidence="2" type="ORF">Enr13x_09300</name>
</gene>
<accession>A0A518HJR9</accession>
<keyword evidence="3" id="KW-1185">Reference proteome</keyword>
<evidence type="ECO:0000313" key="2">
    <source>
        <dbReference type="EMBL" id="QDV41092.1"/>
    </source>
</evidence>
<evidence type="ECO:0000313" key="3">
    <source>
        <dbReference type="Proteomes" id="UP000319004"/>
    </source>
</evidence>
<organism evidence="2 3">
    <name type="scientific">Stieleria neptunia</name>
    <dbReference type="NCBI Taxonomy" id="2527979"/>
    <lineage>
        <taxon>Bacteria</taxon>
        <taxon>Pseudomonadati</taxon>
        <taxon>Planctomycetota</taxon>
        <taxon>Planctomycetia</taxon>
        <taxon>Pirellulales</taxon>
        <taxon>Pirellulaceae</taxon>
        <taxon>Stieleria</taxon>
    </lineage>
</organism>
<reference evidence="2 3" key="1">
    <citation type="submission" date="2019-03" db="EMBL/GenBank/DDBJ databases">
        <title>Deep-cultivation of Planctomycetes and their phenomic and genomic characterization uncovers novel biology.</title>
        <authorList>
            <person name="Wiegand S."/>
            <person name="Jogler M."/>
            <person name="Boedeker C."/>
            <person name="Pinto D."/>
            <person name="Vollmers J."/>
            <person name="Rivas-Marin E."/>
            <person name="Kohn T."/>
            <person name="Peeters S.H."/>
            <person name="Heuer A."/>
            <person name="Rast P."/>
            <person name="Oberbeckmann S."/>
            <person name="Bunk B."/>
            <person name="Jeske O."/>
            <person name="Meyerdierks A."/>
            <person name="Storesund J.E."/>
            <person name="Kallscheuer N."/>
            <person name="Luecker S."/>
            <person name="Lage O.M."/>
            <person name="Pohl T."/>
            <person name="Merkel B.J."/>
            <person name="Hornburger P."/>
            <person name="Mueller R.-W."/>
            <person name="Bruemmer F."/>
            <person name="Labrenz M."/>
            <person name="Spormann A.M."/>
            <person name="Op den Camp H."/>
            <person name="Overmann J."/>
            <person name="Amann R."/>
            <person name="Jetten M.S.M."/>
            <person name="Mascher T."/>
            <person name="Medema M.H."/>
            <person name="Devos D.P."/>
            <person name="Kaster A.-K."/>
            <person name="Ovreas L."/>
            <person name="Rohde M."/>
            <person name="Galperin M.Y."/>
            <person name="Jogler C."/>
        </authorList>
    </citation>
    <scope>NUCLEOTIDE SEQUENCE [LARGE SCALE GENOMIC DNA]</scope>
    <source>
        <strain evidence="2 3">Enr13</strain>
    </source>
</reference>
<dbReference type="KEGG" id="snep:Enr13x_09300"/>
<protein>
    <submittedName>
        <fullName evidence="2">Uncharacterized protein</fullName>
    </submittedName>
</protein>
<dbReference type="Proteomes" id="UP000319004">
    <property type="component" value="Chromosome"/>
</dbReference>
<dbReference type="AlphaFoldDB" id="A0A518HJR9"/>
<feature type="region of interest" description="Disordered" evidence="1">
    <location>
        <begin position="45"/>
        <end position="70"/>
    </location>
</feature>
<sequence length="196" mass="20935">MEPPKKTSTARKPISPYTRAVPQSPDFPFTNHANATAGIARAEIATDTDTRFRNQSEANSPTSKPIAPSPMRAIASAGQKSTGLRGGKRSASKRPTTIIAVGGSVRAIRAARLRVFMGSDQRNNQAGQSDNDTDHVVAAKDLPLQKTQLGDSRASAGSPLVFGYGWSTTVAYRSISFRARTTTPRSVTSPVLIHCR</sequence>
<proteinExistence type="predicted"/>